<dbReference type="SUPFAM" id="SSF56925">
    <property type="entry name" value="OMPA-like"/>
    <property type="match status" value="1"/>
</dbReference>
<accession>A0ABZ0UIX6</accession>
<organism evidence="2 3">
    <name type="scientific">Candidatus Bandiella euplotis</name>
    <dbReference type="NCBI Taxonomy" id="1664265"/>
    <lineage>
        <taxon>Bacteria</taxon>
        <taxon>Pseudomonadati</taxon>
        <taxon>Pseudomonadota</taxon>
        <taxon>Alphaproteobacteria</taxon>
        <taxon>Rickettsiales</taxon>
        <taxon>Candidatus Midichloriaceae</taxon>
        <taxon>Candidatus Bandiella</taxon>
    </lineage>
</organism>
<dbReference type="Proteomes" id="UP001327219">
    <property type="component" value="Chromosome"/>
</dbReference>
<feature type="signal peptide" evidence="1">
    <location>
        <begin position="1"/>
        <end position="20"/>
    </location>
</feature>
<dbReference type="InterPro" id="IPR011250">
    <property type="entry name" value="OMP/PagP_B-barrel"/>
</dbReference>
<protein>
    <submittedName>
        <fullName evidence="2">Outer membrane porin family protein</fullName>
    </submittedName>
</protein>
<evidence type="ECO:0000313" key="3">
    <source>
        <dbReference type="Proteomes" id="UP001327219"/>
    </source>
</evidence>
<evidence type="ECO:0000256" key="1">
    <source>
        <dbReference type="SAM" id="SignalP"/>
    </source>
</evidence>
<dbReference type="EMBL" id="CP110820">
    <property type="protein sequence ID" value="WPX96023.1"/>
    <property type="molecule type" value="Genomic_DNA"/>
</dbReference>
<dbReference type="RefSeq" id="WP_323732980.1">
    <property type="nucleotide sequence ID" value="NZ_CP110820.1"/>
</dbReference>
<keyword evidence="1" id="KW-0732">Signal</keyword>
<reference evidence="2 3" key="1">
    <citation type="submission" date="2022-11" db="EMBL/GenBank/DDBJ databases">
        <title>Host association and intracellularity evolved multiple times independently in the Rickettsiales.</title>
        <authorList>
            <person name="Castelli M."/>
            <person name="Nardi T."/>
            <person name="Gammuto L."/>
            <person name="Bellinzona G."/>
            <person name="Sabaneyeva E."/>
            <person name="Potekhin A."/>
            <person name="Serra V."/>
            <person name="Petroni G."/>
            <person name="Sassera D."/>
        </authorList>
    </citation>
    <scope>NUCLEOTIDE SEQUENCE [LARGE SCALE GENOMIC DNA]</scope>
    <source>
        <strain evidence="2 3">NDG2</strain>
    </source>
</reference>
<dbReference type="Gene3D" id="2.40.160.20">
    <property type="match status" value="1"/>
</dbReference>
<proteinExistence type="predicted"/>
<evidence type="ECO:0000313" key="2">
    <source>
        <dbReference type="EMBL" id="WPX96023.1"/>
    </source>
</evidence>
<keyword evidence="3" id="KW-1185">Reference proteome</keyword>
<gene>
    <name evidence="2" type="ORF">Bandiella_00126</name>
</gene>
<sequence length="335" mass="34516">MKKLLLTTTIIAGVALSASATEAGKMYVRGDAGYQFSGSKVDALKSVGATNGGGKLKGFTGDIGFGYAIADNIRTDLTVSFSSPSAKQTNKLATNPAGTDEKFVAFVDGAALTKAQTASDAANLAPGITRKTVGAVSNNTVIITAASAANSGSIGTVTQATVDAAAQTLAVAKAGKGFNLTKDHTAKTKNKTIGLIANVYYDIATGSAFTPYVMGGIGLDRSKQEFTFSGKNGLTVTGGTNVAVQDDSLTLKSKNKNSFAYQVGLGVGVEVSKDVVLDVGYKLSGRSKDKHVYKIAQGGSFAYGKSSDVYNNTKDFETKSPSVQYSFTAGVRFAF</sequence>
<feature type="chain" id="PRO_5046763249" evidence="1">
    <location>
        <begin position="21"/>
        <end position="335"/>
    </location>
</feature>
<name>A0ABZ0UIX6_9RICK</name>